<proteinExistence type="predicted"/>
<gene>
    <name evidence="2" type="ORF">AALO_G00214980</name>
</gene>
<evidence type="ECO:0000313" key="3">
    <source>
        <dbReference type="Proteomes" id="UP000823561"/>
    </source>
</evidence>
<evidence type="ECO:0000256" key="1">
    <source>
        <dbReference type="SAM" id="MobiDB-lite"/>
    </source>
</evidence>
<evidence type="ECO:0000313" key="2">
    <source>
        <dbReference type="EMBL" id="KAG5268657.1"/>
    </source>
</evidence>
<dbReference type="AlphaFoldDB" id="A0AAV6G5I0"/>
<reference evidence="2" key="1">
    <citation type="submission" date="2020-10" db="EMBL/GenBank/DDBJ databases">
        <title>Chromosome-scale genome assembly of the Allis shad, Alosa alosa.</title>
        <authorList>
            <person name="Margot Z."/>
            <person name="Christophe K."/>
            <person name="Cabau C."/>
            <person name="Louis A."/>
            <person name="Berthelot C."/>
            <person name="Parey E."/>
            <person name="Roest Crollius H."/>
            <person name="Montfort J."/>
            <person name="Robinson-Rechavi M."/>
            <person name="Bucao C."/>
            <person name="Bouchez O."/>
            <person name="Gislard M."/>
            <person name="Lluch J."/>
            <person name="Milhes M."/>
            <person name="Lampietro C."/>
            <person name="Lopez Roques C."/>
            <person name="Donnadieu C."/>
            <person name="Braasch I."/>
            <person name="Desvignes T."/>
            <person name="Postlethwait J."/>
            <person name="Bobe J."/>
            <person name="Guiguen Y."/>
        </authorList>
    </citation>
    <scope>NUCLEOTIDE SEQUENCE</scope>
    <source>
        <strain evidence="2">M-15738</strain>
        <tissue evidence="2">Blood</tissue>
    </source>
</reference>
<comment type="caution">
    <text evidence="2">The sequence shown here is derived from an EMBL/GenBank/DDBJ whole genome shotgun (WGS) entry which is preliminary data.</text>
</comment>
<name>A0AAV6G5I0_9TELE</name>
<protein>
    <recommendedName>
        <fullName evidence="4">Calcium/calmodulin-dependent 3',5'-cyclic nucleotide phosphodiesterase 1C</fullName>
    </recommendedName>
</protein>
<feature type="region of interest" description="Disordered" evidence="1">
    <location>
        <begin position="1"/>
        <end position="22"/>
    </location>
</feature>
<dbReference type="Proteomes" id="UP000823561">
    <property type="component" value="Chromosome 16"/>
</dbReference>
<accession>A0AAV6G5I0</accession>
<organism evidence="2 3">
    <name type="scientific">Alosa alosa</name>
    <name type="common">allis shad</name>
    <dbReference type="NCBI Taxonomy" id="278164"/>
    <lineage>
        <taxon>Eukaryota</taxon>
        <taxon>Metazoa</taxon>
        <taxon>Chordata</taxon>
        <taxon>Craniata</taxon>
        <taxon>Vertebrata</taxon>
        <taxon>Euteleostomi</taxon>
        <taxon>Actinopterygii</taxon>
        <taxon>Neopterygii</taxon>
        <taxon>Teleostei</taxon>
        <taxon>Clupei</taxon>
        <taxon>Clupeiformes</taxon>
        <taxon>Clupeoidei</taxon>
        <taxon>Clupeidae</taxon>
        <taxon>Alosa</taxon>
    </lineage>
</organism>
<keyword evidence="3" id="KW-1185">Reference proteome</keyword>
<dbReference type="EMBL" id="JADWDJ010000016">
    <property type="protein sequence ID" value="KAG5268657.1"/>
    <property type="molecule type" value="Genomic_DNA"/>
</dbReference>
<evidence type="ECO:0008006" key="4">
    <source>
        <dbReference type="Google" id="ProtNLM"/>
    </source>
</evidence>
<sequence>MEHSGRVPGGKMTEPSSKKQGFKKCRSATFSIDGFSFTIVANEAGQSSSPRPRSRFARSKSQNALWNAITAGIGIKDKDKRGILIDPRSPEEILADELPTVDSPDAMEKTAIRSGLRTLNSIKTL</sequence>